<keyword evidence="5" id="KW-0547">Nucleotide-binding</keyword>
<dbReference type="PANTHER" id="PTHR43394:SF1">
    <property type="entry name" value="ATP-BINDING CASSETTE SUB-FAMILY B MEMBER 10, MITOCHONDRIAL"/>
    <property type="match status" value="1"/>
</dbReference>
<evidence type="ECO:0000256" key="4">
    <source>
        <dbReference type="ARBA" id="ARBA00022692"/>
    </source>
</evidence>
<dbReference type="CDD" id="cd18546">
    <property type="entry name" value="ABC_6TM_Rv0194_D2_like"/>
    <property type="match status" value="1"/>
</dbReference>
<feature type="region of interest" description="Disordered" evidence="10">
    <location>
        <begin position="1"/>
        <end position="53"/>
    </location>
</feature>
<evidence type="ECO:0000256" key="8">
    <source>
        <dbReference type="ARBA" id="ARBA00023136"/>
    </source>
</evidence>
<sequence length="652" mass="69658">MSASTGNAEDPTGTRTGTAQDPTTPAQDPTTPAQAPTTTAQDPTTPPPTVDGWRGVAAEEVDAPDHATGTRLRARSRRLLGSLLRPHAGLVALSLALMVVENLVLLAGPLLIAAAIDRGVPAALDGDPTTLAWCVGGYAASGLAATVLRYAFVRLIGRIGQDVLLDLRLRVFRHVQRLSVSFHERYTSGKVISRMTNDVDSLQNLLDEGLDGFFNAMLSVFAISVVLFALDVPMALFVLSGFLPLVLLVRWFQARSAAAYRGTTGSIAKVVVQLVETMNGIRAVQAFRREPRNERIMADLNGAYRDANVTALTVVATFTSAVRAIGNISLAVLLAWGAWRVAEGTLELGVLAAFTLYVRRFYDPMDNIAMFTNAYAAATAALEKLSGLLDERPSVPDPVDPVPLGPVRGEVRFEGVEFRYPASDSLVLPRFDLRVPAGQTVALVGATGAGKSTLAKLVARFYDPTGGAVWLDGADLRSVSDADLRRAVVMVTQENFLFEGTVADNIALGRPDATREEVVAAAVAVGAHDFIGELPDGYDTDVSKRGGRLSSGQRQLVAFARAFLADPAVLVLDEATSSLDVPTEWTVQSALETVLASRTAFIIAHRLSTVLIADRVLVVDGGRVVEDGTPEELIGERGRFARLHEAWRESLA</sequence>
<dbReference type="InterPro" id="IPR003439">
    <property type="entry name" value="ABC_transporter-like_ATP-bd"/>
</dbReference>
<comment type="subcellular location">
    <subcellularLocation>
        <location evidence="1">Cell membrane</location>
        <topology evidence="1">Multi-pass membrane protein</topology>
    </subcellularLocation>
</comment>
<dbReference type="OrthoDB" id="9806127at2"/>
<evidence type="ECO:0000313" key="14">
    <source>
        <dbReference type="EMBL" id="ACU34487.1"/>
    </source>
</evidence>
<feature type="compositionally biased region" description="Low complexity" evidence="10">
    <location>
        <begin position="18"/>
        <end position="43"/>
    </location>
</feature>
<evidence type="ECO:0000313" key="15">
    <source>
        <dbReference type="Proteomes" id="UP000002213"/>
    </source>
</evidence>
<dbReference type="PROSITE" id="PS50929">
    <property type="entry name" value="ABC_TM1F"/>
    <property type="match status" value="1"/>
</dbReference>
<dbReference type="InterPro" id="IPR003593">
    <property type="entry name" value="AAA+_ATPase"/>
</dbReference>
<dbReference type="PANTHER" id="PTHR43394">
    <property type="entry name" value="ATP-DEPENDENT PERMEASE MDL1, MITOCHONDRIAL"/>
    <property type="match status" value="1"/>
</dbReference>
<keyword evidence="7 11" id="KW-1133">Transmembrane helix</keyword>
<feature type="transmembrane region" description="Helical" evidence="11">
    <location>
        <begin position="87"/>
        <end position="110"/>
    </location>
</feature>
<dbReference type="SUPFAM" id="SSF90123">
    <property type="entry name" value="ABC transporter transmembrane region"/>
    <property type="match status" value="1"/>
</dbReference>
<dbReference type="InterPro" id="IPR039421">
    <property type="entry name" value="Type_1_exporter"/>
</dbReference>
<dbReference type="GO" id="GO:0005524">
    <property type="term" value="F:ATP binding"/>
    <property type="evidence" value="ECO:0007669"/>
    <property type="project" value="UniProtKB-KW"/>
</dbReference>
<keyword evidence="15" id="KW-1185">Reference proteome</keyword>
<feature type="domain" description="ABC transmembrane type-1" evidence="13">
    <location>
        <begin position="92"/>
        <end position="377"/>
    </location>
</feature>
<protein>
    <submittedName>
        <fullName evidence="14">ABC transporter related</fullName>
    </submittedName>
</protein>
<gene>
    <name evidence="14" type="ordered locus">Amir_0520</name>
</gene>
<keyword evidence="4 11" id="KW-0812">Transmembrane</keyword>
<evidence type="ECO:0000259" key="13">
    <source>
        <dbReference type="PROSITE" id="PS50929"/>
    </source>
</evidence>
<dbReference type="FunFam" id="3.40.50.300:FF:000299">
    <property type="entry name" value="ABC transporter ATP-binding protein/permease"/>
    <property type="match status" value="1"/>
</dbReference>
<evidence type="ECO:0000256" key="3">
    <source>
        <dbReference type="ARBA" id="ARBA00022475"/>
    </source>
</evidence>
<organism evidence="14 15">
    <name type="scientific">Actinosynnema mirum (strain ATCC 29888 / DSM 43827 / JCM 3225 / NBRC 14064 / NCIMB 13271 / NRRL B-12336 / IMRU 3971 / 101)</name>
    <dbReference type="NCBI Taxonomy" id="446462"/>
    <lineage>
        <taxon>Bacteria</taxon>
        <taxon>Bacillati</taxon>
        <taxon>Actinomycetota</taxon>
        <taxon>Actinomycetes</taxon>
        <taxon>Pseudonocardiales</taxon>
        <taxon>Pseudonocardiaceae</taxon>
        <taxon>Actinosynnema</taxon>
    </lineage>
</organism>
<dbReference type="PROSITE" id="PS50893">
    <property type="entry name" value="ABC_TRANSPORTER_2"/>
    <property type="match status" value="1"/>
</dbReference>
<dbReference type="SUPFAM" id="SSF52540">
    <property type="entry name" value="P-loop containing nucleoside triphosphate hydrolases"/>
    <property type="match status" value="1"/>
</dbReference>
<dbReference type="eggNOG" id="COG1132">
    <property type="taxonomic scope" value="Bacteria"/>
</dbReference>
<dbReference type="GO" id="GO:0016887">
    <property type="term" value="F:ATP hydrolysis activity"/>
    <property type="evidence" value="ECO:0007669"/>
    <property type="project" value="InterPro"/>
</dbReference>
<proteinExistence type="inferred from homology"/>
<dbReference type="EMBL" id="CP001630">
    <property type="protein sequence ID" value="ACU34487.1"/>
    <property type="molecule type" value="Genomic_DNA"/>
</dbReference>
<name>C6WI36_ACTMD</name>
<dbReference type="InterPro" id="IPR011527">
    <property type="entry name" value="ABC1_TM_dom"/>
</dbReference>
<feature type="transmembrane region" description="Helical" evidence="11">
    <location>
        <begin position="130"/>
        <end position="152"/>
    </location>
</feature>
<dbReference type="HOGENOM" id="CLU_000604_84_3_11"/>
<feature type="compositionally biased region" description="Polar residues" evidence="10">
    <location>
        <begin position="1"/>
        <end position="17"/>
    </location>
</feature>
<dbReference type="RefSeq" id="WP_012783150.1">
    <property type="nucleotide sequence ID" value="NC_013093.1"/>
</dbReference>
<dbReference type="Gene3D" id="1.20.1560.10">
    <property type="entry name" value="ABC transporter type 1, transmembrane domain"/>
    <property type="match status" value="1"/>
</dbReference>
<evidence type="ECO:0000256" key="6">
    <source>
        <dbReference type="ARBA" id="ARBA00022840"/>
    </source>
</evidence>
<evidence type="ECO:0000256" key="10">
    <source>
        <dbReference type="SAM" id="MobiDB-lite"/>
    </source>
</evidence>
<dbReference type="AlphaFoldDB" id="C6WI36"/>
<dbReference type="InterPro" id="IPR036640">
    <property type="entry name" value="ABC1_TM_sf"/>
</dbReference>
<dbReference type="GO" id="GO:0005886">
    <property type="term" value="C:plasma membrane"/>
    <property type="evidence" value="ECO:0007669"/>
    <property type="project" value="UniProtKB-SubCell"/>
</dbReference>
<feature type="domain" description="ABC transporter" evidence="12">
    <location>
        <begin position="411"/>
        <end position="646"/>
    </location>
</feature>
<dbReference type="Proteomes" id="UP000002213">
    <property type="component" value="Chromosome"/>
</dbReference>
<dbReference type="InterPro" id="IPR017871">
    <property type="entry name" value="ABC_transporter-like_CS"/>
</dbReference>
<keyword evidence="2" id="KW-0813">Transport</keyword>
<evidence type="ECO:0000256" key="2">
    <source>
        <dbReference type="ARBA" id="ARBA00022448"/>
    </source>
</evidence>
<keyword evidence="6" id="KW-0067">ATP-binding</keyword>
<dbReference type="KEGG" id="ami:Amir_0520"/>
<evidence type="ECO:0000256" key="9">
    <source>
        <dbReference type="ARBA" id="ARBA00061644"/>
    </source>
</evidence>
<dbReference type="InterPro" id="IPR027417">
    <property type="entry name" value="P-loop_NTPase"/>
</dbReference>
<evidence type="ECO:0000256" key="7">
    <source>
        <dbReference type="ARBA" id="ARBA00022989"/>
    </source>
</evidence>
<dbReference type="PROSITE" id="PS00211">
    <property type="entry name" value="ABC_TRANSPORTER_1"/>
    <property type="match status" value="1"/>
</dbReference>
<evidence type="ECO:0000259" key="12">
    <source>
        <dbReference type="PROSITE" id="PS50893"/>
    </source>
</evidence>
<dbReference type="STRING" id="446462.Amir_0520"/>
<evidence type="ECO:0000256" key="1">
    <source>
        <dbReference type="ARBA" id="ARBA00004651"/>
    </source>
</evidence>
<evidence type="ECO:0000256" key="5">
    <source>
        <dbReference type="ARBA" id="ARBA00022741"/>
    </source>
</evidence>
<dbReference type="SMART" id="SM00382">
    <property type="entry name" value="AAA"/>
    <property type="match status" value="1"/>
</dbReference>
<dbReference type="Pfam" id="PF00005">
    <property type="entry name" value="ABC_tran"/>
    <property type="match status" value="1"/>
</dbReference>
<keyword evidence="8 11" id="KW-0472">Membrane</keyword>
<dbReference type="Gene3D" id="3.40.50.300">
    <property type="entry name" value="P-loop containing nucleotide triphosphate hydrolases"/>
    <property type="match status" value="1"/>
</dbReference>
<reference evidence="14 15" key="1">
    <citation type="journal article" date="2009" name="Stand. Genomic Sci.">
        <title>Complete genome sequence of Actinosynnema mirum type strain (101).</title>
        <authorList>
            <person name="Land M."/>
            <person name="Lapidus A."/>
            <person name="Mayilraj S."/>
            <person name="Chen F."/>
            <person name="Copeland A."/>
            <person name="Del Rio T.G."/>
            <person name="Nolan M."/>
            <person name="Lucas S."/>
            <person name="Tice H."/>
            <person name="Cheng J.F."/>
            <person name="Chertkov O."/>
            <person name="Bruce D."/>
            <person name="Goodwin L."/>
            <person name="Pitluck S."/>
            <person name="Rohde M."/>
            <person name="Goker M."/>
            <person name="Pati A."/>
            <person name="Ivanova N."/>
            <person name="Mavromatis K."/>
            <person name="Chen A."/>
            <person name="Palaniappan K."/>
            <person name="Hauser L."/>
            <person name="Chang Y.J."/>
            <person name="Jeffries C.C."/>
            <person name="Brettin T."/>
            <person name="Detter J.C."/>
            <person name="Han C."/>
            <person name="Chain P."/>
            <person name="Tindall B.J."/>
            <person name="Bristow J."/>
            <person name="Eisen J.A."/>
            <person name="Markowitz V."/>
            <person name="Hugenholtz P."/>
            <person name="Kyrpides N.C."/>
            <person name="Klenk H.P."/>
        </authorList>
    </citation>
    <scope>NUCLEOTIDE SEQUENCE [LARGE SCALE GENOMIC DNA]</scope>
    <source>
        <strain evidence="15">ATCC 29888 / DSM 43827 / JCM 3225 / NBRC 14064 / NCIMB 13271 / NRRL B-12336 / IMRU 3971 / 101</strain>
    </source>
</reference>
<dbReference type="Pfam" id="PF00664">
    <property type="entry name" value="ABC_membrane"/>
    <property type="match status" value="1"/>
</dbReference>
<dbReference type="GO" id="GO:0015421">
    <property type="term" value="F:ABC-type oligopeptide transporter activity"/>
    <property type="evidence" value="ECO:0007669"/>
    <property type="project" value="TreeGrafter"/>
</dbReference>
<evidence type="ECO:0000256" key="11">
    <source>
        <dbReference type="SAM" id="Phobius"/>
    </source>
</evidence>
<accession>C6WI36</accession>
<keyword evidence="3" id="KW-1003">Cell membrane</keyword>
<comment type="similarity">
    <text evidence="9">Belongs to the ABC transporter superfamily. Lipid exporter (TC 3.A.1.106) family.</text>
</comment>